<reference evidence="7" key="1">
    <citation type="journal article" date="2018" name="Gigascience">
        <title>Genome assembly of the Pink Ipe (Handroanthus impetiginosus, Bignoniaceae), a highly valued, ecologically keystone Neotropical timber forest tree.</title>
        <authorList>
            <person name="Silva-Junior O.B."/>
            <person name="Grattapaglia D."/>
            <person name="Novaes E."/>
            <person name="Collevatti R.G."/>
        </authorList>
    </citation>
    <scope>NUCLEOTIDE SEQUENCE [LARGE SCALE GENOMIC DNA]</scope>
    <source>
        <strain evidence="7">cv. UFG-1</strain>
    </source>
</reference>
<dbReference type="CDD" id="cd15797">
    <property type="entry name" value="PMEI"/>
    <property type="match status" value="1"/>
</dbReference>
<evidence type="ECO:0000313" key="6">
    <source>
        <dbReference type="EMBL" id="PIN22706.1"/>
    </source>
</evidence>
<evidence type="ECO:0000259" key="5">
    <source>
        <dbReference type="SMART" id="SM00856"/>
    </source>
</evidence>
<proteinExistence type="inferred from homology"/>
<dbReference type="GO" id="GO:0046910">
    <property type="term" value="F:pectinesterase inhibitor activity"/>
    <property type="evidence" value="ECO:0007669"/>
    <property type="project" value="InterPro"/>
</dbReference>
<dbReference type="SUPFAM" id="SSF101148">
    <property type="entry name" value="Plant invertase/pectin methylesterase inhibitor"/>
    <property type="match status" value="1"/>
</dbReference>
<keyword evidence="7" id="KW-1185">Reference proteome</keyword>
<keyword evidence="1 4" id="KW-0732">Signal</keyword>
<dbReference type="NCBIfam" id="TIGR01614">
    <property type="entry name" value="PME_inhib"/>
    <property type="match status" value="1"/>
</dbReference>
<evidence type="ECO:0000256" key="2">
    <source>
        <dbReference type="ARBA" id="ARBA00023157"/>
    </source>
</evidence>
<dbReference type="InterPro" id="IPR052421">
    <property type="entry name" value="PCW_Enzyme_Inhibitor"/>
</dbReference>
<feature type="signal peptide" evidence="4">
    <location>
        <begin position="1"/>
        <end position="26"/>
    </location>
</feature>
<keyword evidence="2" id="KW-1015">Disulfide bond</keyword>
<feature type="chain" id="PRO_5013641320" description="Pectinesterase inhibitor domain-containing protein" evidence="4">
    <location>
        <begin position="27"/>
        <end position="181"/>
    </location>
</feature>
<dbReference type="PANTHER" id="PTHR36710">
    <property type="entry name" value="PECTINESTERASE INHIBITOR-LIKE"/>
    <property type="match status" value="1"/>
</dbReference>
<accession>A0A2G9HYX2</accession>
<comment type="caution">
    <text evidence="6">The sequence shown here is derived from an EMBL/GenBank/DDBJ whole genome shotgun (WGS) entry which is preliminary data.</text>
</comment>
<dbReference type="AlphaFoldDB" id="A0A2G9HYX2"/>
<dbReference type="Gene3D" id="1.20.140.40">
    <property type="entry name" value="Invertase/pectin methylesterase inhibitor family protein"/>
    <property type="match status" value="1"/>
</dbReference>
<dbReference type="InterPro" id="IPR035513">
    <property type="entry name" value="Invertase/methylesterase_inhib"/>
</dbReference>
<protein>
    <recommendedName>
        <fullName evidence="5">Pectinesterase inhibitor domain-containing protein</fullName>
    </recommendedName>
</protein>
<evidence type="ECO:0000256" key="3">
    <source>
        <dbReference type="ARBA" id="ARBA00038471"/>
    </source>
</evidence>
<evidence type="ECO:0000256" key="4">
    <source>
        <dbReference type="SAM" id="SignalP"/>
    </source>
</evidence>
<comment type="similarity">
    <text evidence="3">Belongs to the PMEI family.</text>
</comment>
<dbReference type="Proteomes" id="UP000231279">
    <property type="component" value="Unassembled WGS sequence"/>
</dbReference>
<dbReference type="EMBL" id="NKXS01000705">
    <property type="protein sequence ID" value="PIN22706.1"/>
    <property type="molecule type" value="Genomic_DNA"/>
</dbReference>
<organism evidence="6 7">
    <name type="scientific">Handroanthus impetiginosus</name>
    <dbReference type="NCBI Taxonomy" id="429701"/>
    <lineage>
        <taxon>Eukaryota</taxon>
        <taxon>Viridiplantae</taxon>
        <taxon>Streptophyta</taxon>
        <taxon>Embryophyta</taxon>
        <taxon>Tracheophyta</taxon>
        <taxon>Spermatophyta</taxon>
        <taxon>Magnoliopsida</taxon>
        <taxon>eudicotyledons</taxon>
        <taxon>Gunneridae</taxon>
        <taxon>Pentapetalae</taxon>
        <taxon>asterids</taxon>
        <taxon>lamiids</taxon>
        <taxon>Lamiales</taxon>
        <taxon>Bignoniaceae</taxon>
        <taxon>Crescentiina</taxon>
        <taxon>Tabebuia alliance</taxon>
        <taxon>Handroanthus</taxon>
    </lineage>
</organism>
<sequence>MVIFSTSSVMLLISLIFISMATSSTAHYLTDNEIKHLCSKTGNLEACHKLLKSDHRTAKVDAKGLTEVSVDLASNKANKIRTQLNSFSKATHDSGLRNLYNLCSKNYDDAIRDLEVAKKNLHSGAYKDISIQINDAVEEVKICEIVFNGASSDRAHIKKKNKDLEFCLNIVKVTSDNLNKK</sequence>
<evidence type="ECO:0000313" key="7">
    <source>
        <dbReference type="Proteomes" id="UP000231279"/>
    </source>
</evidence>
<dbReference type="PANTHER" id="PTHR36710:SF8">
    <property type="entry name" value="PECTINESTERASE INHIBITOR-LIKE"/>
    <property type="match status" value="1"/>
</dbReference>
<dbReference type="SMART" id="SM00856">
    <property type="entry name" value="PMEI"/>
    <property type="match status" value="1"/>
</dbReference>
<feature type="domain" description="Pectinesterase inhibitor" evidence="5">
    <location>
        <begin position="29"/>
        <end position="174"/>
    </location>
</feature>
<dbReference type="InterPro" id="IPR034086">
    <property type="entry name" value="PMEI_plant"/>
</dbReference>
<dbReference type="OrthoDB" id="764172at2759"/>
<dbReference type="Pfam" id="PF04043">
    <property type="entry name" value="PMEI"/>
    <property type="match status" value="1"/>
</dbReference>
<dbReference type="InterPro" id="IPR006501">
    <property type="entry name" value="Pectinesterase_inhib_dom"/>
</dbReference>
<evidence type="ECO:0000256" key="1">
    <source>
        <dbReference type="ARBA" id="ARBA00022729"/>
    </source>
</evidence>
<name>A0A2G9HYX2_9LAMI</name>
<gene>
    <name evidence="6" type="ORF">CDL12_04580</name>
</gene>